<evidence type="ECO:0000259" key="1">
    <source>
        <dbReference type="Pfam" id="PF12680"/>
    </source>
</evidence>
<dbReference type="InterPro" id="IPR037401">
    <property type="entry name" value="SnoaL-like"/>
</dbReference>
<dbReference type="Gene3D" id="3.10.450.50">
    <property type="match status" value="1"/>
</dbReference>
<dbReference type="SUPFAM" id="SSF54427">
    <property type="entry name" value="NTF2-like"/>
    <property type="match status" value="1"/>
</dbReference>
<dbReference type="Pfam" id="PF12680">
    <property type="entry name" value="SnoaL_2"/>
    <property type="match status" value="1"/>
</dbReference>
<reference evidence="2" key="1">
    <citation type="submission" date="2018-05" db="EMBL/GenBank/DDBJ databases">
        <authorList>
            <person name="Lanie J.A."/>
            <person name="Ng W.-L."/>
            <person name="Kazmierczak K.M."/>
            <person name="Andrzejewski T.M."/>
            <person name="Davidsen T.M."/>
            <person name="Wayne K.J."/>
            <person name="Tettelin H."/>
            <person name="Glass J.I."/>
            <person name="Rusch D."/>
            <person name="Podicherti R."/>
            <person name="Tsui H.-C.T."/>
            <person name="Winkler M.E."/>
        </authorList>
    </citation>
    <scope>NUCLEOTIDE SEQUENCE</scope>
</reference>
<dbReference type="PANTHER" id="PTHR41252:SF1">
    <property type="entry name" value="BLR2505 PROTEIN"/>
    <property type="match status" value="1"/>
</dbReference>
<protein>
    <recommendedName>
        <fullName evidence="1">SnoaL-like domain-containing protein</fullName>
    </recommendedName>
</protein>
<name>A0A381PVV3_9ZZZZ</name>
<dbReference type="PANTHER" id="PTHR41252">
    <property type="entry name" value="BLR2505 PROTEIN"/>
    <property type="match status" value="1"/>
</dbReference>
<accession>A0A381PVV3</accession>
<feature type="domain" description="SnoaL-like" evidence="1">
    <location>
        <begin position="10"/>
        <end position="129"/>
    </location>
</feature>
<gene>
    <name evidence="2" type="ORF">METZ01_LOCUS24066</name>
</gene>
<dbReference type="InterPro" id="IPR032710">
    <property type="entry name" value="NTF2-like_dom_sf"/>
</dbReference>
<evidence type="ECO:0000313" key="2">
    <source>
        <dbReference type="EMBL" id="SUZ71212.1"/>
    </source>
</evidence>
<dbReference type="EMBL" id="UINC01001115">
    <property type="protein sequence ID" value="SUZ71212.1"/>
    <property type="molecule type" value="Genomic_DNA"/>
</dbReference>
<organism evidence="2">
    <name type="scientific">marine metagenome</name>
    <dbReference type="NCBI Taxonomy" id="408172"/>
    <lineage>
        <taxon>unclassified sequences</taxon>
        <taxon>metagenomes</taxon>
        <taxon>ecological metagenomes</taxon>
    </lineage>
</organism>
<sequence>MKTEETRALIERYYEALTTADLSTIKECLAEDIVWQLPRSVGNGEGFAIQTDSEGRVFGEQVLLELGGDTVRNTFDISKPFALDVRQMIVEGNRAVVQQRLTATALSTGRPYDNQYCWVYTCVDGVIAHMEEYTDSLGADLSLNPNR</sequence>
<dbReference type="AlphaFoldDB" id="A0A381PVV3"/>
<proteinExistence type="predicted"/>